<feature type="domain" description="Glycosyl transferase family 1" evidence="1">
    <location>
        <begin position="193"/>
        <end position="353"/>
    </location>
</feature>
<feature type="domain" description="Glycosyltransferase subfamily 4-like N-terminal" evidence="2">
    <location>
        <begin position="14"/>
        <end position="180"/>
    </location>
</feature>
<proteinExistence type="predicted"/>
<dbReference type="InterPro" id="IPR001296">
    <property type="entry name" value="Glyco_trans_1"/>
</dbReference>
<dbReference type="Pfam" id="PF13439">
    <property type="entry name" value="Glyco_transf_4"/>
    <property type="match status" value="1"/>
</dbReference>
<comment type="caution">
    <text evidence="3">The sequence shown here is derived from an EMBL/GenBank/DDBJ whole genome shotgun (WGS) entry which is preliminary data.</text>
</comment>
<dbReference type="GO" id="GO:0016740">
    <property type="term" value="F:transferase activity"/>
    <property type="evidence" value="ECO:0007669"/>
    <property type="project" value="UniProtKB-KW"/>
</dbReference>
<dbReference type="Pfam" id="PF00534">
    <property type="entry name" value="Glycos_transf_1"/>
    <property type="match status" value="1"/>
</dbReference>
<evidence type="ECO:0000313" key="3">
    <source>
        <dbReference type="EMBL" id="GGI45895.1"/>
    </source>
</evidence>
<dbReference type="Proteomes" id="UP000615455">
    <property type="component" value="Unassembled WGS sequence"/>
</dbReference>
<sequence>MRVALFTDTFLPDINGVAKTLGRWTRFLESKGIACQVFAPTSVTEGDSDIFRVERFYSIPFLLYPECRLAIPNPVQLRKSLHAFQPTLIHCATPFNLGLFGLHHARKHRTPLVASYHTHFDQYLNHYKIPWVEPTLWKYMQWFHQSCQRVYVPSQSTLDHLQAKGLRQLEIWSRGVDTERFQLIVDRKSVLEAYNVDPAKFVMLYVGRLAPEKSIEVALDSYAALPQAIQEDTHLIIAGDGPSAGMLRECYEGNPGITFTGFVQGARLSELYAAADVFLFPSATETFGNVVLEAMACGTTVIGAAAGGVMDIIEHEVTGLLCPPGDVAAFKQAVIRLYASHETRCRLALAGREYALRQSWDQIFHKLLASYEEISDANAANGLLSSEARMIR</sequence>
<dbReference type="PANTHER" id="PTHR45947:SF3">
    <property type="entry name" value="SULFOQUINOVOSYL TRANSFERASE SQD2"/>
    <property type="match status" value="1"/>
</dbReference>
<gene>
    <name evidence="3" type="ORF">GCM10008018_14410</name>
</gene>
<dbReference type="CDD" id="cd03814">
    <property type="entry name" value="GT4-like"/>
    <property type="match status" value="1"/>
</dbReference>
<dbReference type="SUPFAM" id="SSF53756">
    <property type="entry name" value="UDP-Glycosyltransferase/glycogen phosphorylase"/>
    <property type="match status" value="1"/>
</dbReference>
<dbReference type="PANTHER" id="PTHR45947">
    <property type="entry name" value="SULFOQUINOVOSYL TRANSFERASE SQD2"/>
    <property type="match status" value="1"/>
</dbReference>
<protein>
    <submittedName>
        <fullName evidence="3">Glycosyl transferase</fullName>
    </submittedName>
</protein>
<dbReference type="RefSeq" id="WP_189009728.1">
    <property type="nucleotide sequence ID" value="NZ_BMHE01000005.1"/>
</dbReference>
<accession>A0ABQ2BTN7</accession>
<evidence type="ECO:0000259" key="2">
    <source>
        <dbReference type="Pfam" id="PF13439"/>
    </source>
</evidence>
<dbReference type="InterPro" id="IPR050194">
    <property type="entry name" value="Glycosyltransferase_grp1"/>
</dbReference>
<keyword evidence="3" id="KW-0808">Transferase</keyword>
<keyword evidence="4" id="KW-1185">Reference proteome</keyword>
<organism evidence="3 4">
    <name type="scientific">Paenibacillus marchantiophytorum</name>
    <dbReference type="NCBI Taxonomy" id="1619310"/>
    <lineage>
        <taxon>Bacteria</taxon>
        <taxon>Bacillati</taxon>
        <taxon>Bacillota</taxon>
        <taxon>Bacilli</taxon>
        <taxon>Bacillales</taxon>
        <taxon>Paenibacillaceae</taxon>
        <taxon>Paenibacillus</taxon>
    </lineage>
</organism>
<dbReference type="Gene3D" id="3.40.50.2000">
    <property type="entry name" value="Glycogen Phosphorylase B"/>
    <property type="match status" value="2"/>
</dbReference>
<dbReference type="InterPro" id="IPR028098">
    <property type="entry name" value="Glyco_trans_4-like_N"/>
</dbReference>
<evidence type="ECO:0000259" key="1">
    <source>
        <dbReference type="Pfam" id="PF00534"/>
    </source>
</evidence>
<dbReference type="EMBL" id="BMHE01000005">
    <property type="protein sequence ID" value="GGI45895.1"/>
    <property type="molecule type" value="Genomic_DNA"/>
</dbReference>
<evidence type="ECO:0000313" key="4">
    <source>
        <dbReference type="Proteomes" id="UP000615455"/>
    </source>
</evidence>
<name>A0ABQ2BTN7_9BACL</name>
<reference evidence="4" key="1">
    <citation type="journal article" date="2019" name="Int. J. Syst. Evol. Microbiol.">
        <title>The Global Catalogue of Microorganisms (GCM) 10K type strain sequencing project: providing services to taxonomists for standard genome sequencing and annotation.</title>
        <authorList>
            <consortium name="The Broad Institute Genomics Platform"/>
            <consortium name="The Broad Institute Genome Sequencing Center for Infectious Disease"/>
            <person name="Wu L."/>
            <person name="Ma J."/>
        </authorList>
    </citation>
    <scope>NUCLEOTIDE SEQUENCE [LARGE SCALE GENOMIC DNA]</scope>
    <source>
        <strain evidence="4">CGMCC 1.15043</strain>
    </source>
</reference>